<keyword evidence="3" id="KW-1185">Reference proteome</keyword>
<gene>
    <name evidence="2" type="ORF">AWRI4233_LOCUS461</name>
</gene>
<dbReference type="OrthoDB" id="2129688at2759"/>
<accession>A0A9N8JDT2</accession>
<comment type="caution">
    <text evidence="2">The sequence shown here is derived from an EMBL/GenBank/DDBJ whole genome shotgun (WGS) entry which is preliminary data.</text>
</comment>
<feature type="non-terminal residue" evidence="2">
    <location>
        <position position="1"/>
    </location>
</feature>
<evidence type="ECO:0008006" key="4">
    <source>
        <dbReference type="Google" id="ProtNLM"/>
    </source>
</evidence>
<sequence>MSFKIEVPSGDTIILVSTERRYKMHSTQLVQASGCFADLLSIAGPALSREGVRAGLRYLLVLQDFDEATNRPIHPVFRRIPIDNNGRAQKKYSLMHESDRSPRFRTSLFSDYDRLLRTFANQPVTLDDKNIDTLLPDSMGLIEVAERLDAIIENHLLAKGQDIFQAISASPVIWIDVAFRIQSKVLFKEALIHLTGKYNTLITTPPDDGFVKRYPRARSILDQLSPKLRDLLERKHTTLKQICQTVERSVSTHYPPGIQKSSVTGQAKTDPIGRIDYAKDVFTWVGVALYRHWWGQMIAGDATHNNKFGGHDVYTRLFDGGQSYLNREVQSGFHQHFPMSSKGQKVLQNNIDIIKAGVTQIVTPLMKNESQLDITRFPVKWLTCTIVTGADYLWDPEVEPEEEPEQETEQGAEEEFEAQPVSAKAKGKRRADEAFAEAGPSDGPVRRAKGKERAIEPFEEEEEELDYYYDDDVDAEDEEV</sequence>
<dbReference type="PANTHER" id="PTHR38119:SF2">
    <property type="entry name" value="TRANSCRIPTION FACTOR DOMAIN-CONTAINING PROTEIN"/>
    <property type="match status" value="1"/>
</dbReference>
<evidence type="ECO:0000313" key="2">
    <source>
        <dbReference type="EMBL" id="CAD0085859.1"/>
    </source>
</evidence>
<feature type="region of interest" description="Disordered" evidence="1">
    <location>
        <begin position="395"/>
        <end position="480"/>
    </location>
</feature>
<dbReference type="AlphaFoldDB" id="A0A9N8JDT2"/>
<dbReference type="PANTHER" id="PTHR38119">
    <property type="entry name" value="BTB DOMAIN-CONTAINING PROTEIN-RELATED"/>
    <property type="match status" value="1"/>
</dbReference>
<proteinExistence type="predicted"/>
<dbReference type="EMBL" id="CAIJEO010000002">
    <property type="protein sequence ID" value="CAD0085859.1"/>
    <property type="molecule type" value="Genomic_DNA"/>
</dbReference>
<protein>
    <recommendedName>
        <fullName evidence="4">BTB domain-containing protein</fullName>
    </recommendedName>
</protein>
<name>A0A9N8JDT2_9PEZI</name>
<feature type="compositionally biased region" description="Acidic residues" evidence="1">
    <location>
        <begin position="395"/>
        <end position="417"/>
    </location>
</feature>
<feature type="compositionally biased region" description="Acidic residues" evidence="1">
    <location>
        <begin position="457"/>
        <end position="480"/>
    </location>
</feature>
<organism evidence="2 3">
    <name type="scientific">Aureobasidium mustum</name>
    <dbReference type="NCBI Taxonomy" id="2773714"/>
    <lineage>
        <taxon>Eukaryota</taxon>
        <taxon>Fungi</taxon>
        <taxon>Dikarya</taxon>
        <taxon>Ascomycota</taxon>
        <taxon>Pezizomycotina</taxon>
        <taxon>Dothideomycetes</taxon>
        <taxon>Dothideomycetidae</taxon>
        <taxon>Dothideales</taxon>
        <taxon>Saccotheciaceae</taxon>
        <taxon>Aureobasidium</taxon>
    </lineage>
</organism>
<evidence type="ECO:0000313" key="3">
    <source>
        <dbReference type="Proteomes" id="UP000714618"/>
    </source>
</evidence>
<dbReference type="Proteomes" id="UP000714618">
    <property type="component" value="Unassembled WGS sequence"/>
</dbReference>
<reference evidence="2" key="1">
    <citation type="submission" date="2020-06" db="EMBL/GenBank/DDBJ databases">
        <authorList>
            <person name="Onetto C."/>
        </authorList>
    </citation>
    <scope>NUCLEOTIDE SEQUENCE</scope>
</reference>
<evidence type="ECO:0000256" key="1">
    <source>
        <dbReference type="SAM" id="MobiDB-lite"/>
    </source>
</evidence>